<evidence type="ECO:0000256" key="2">
    <source>
        <dbReference type="ARBA" id="ARBA00007452"/>
    </source>
</evidence>
<dbReference type="AlphaFoldDB" id="A0A2H1HLP7"/>
<proteinExistence type="inferred from homology"/>
<dbReference type="InterPro" id="IPR022572">
    <property type="entry name" value="DNA_rep/recomb_RecO_N"/>
</dbReference>
<evidence type="ECO:0000313" key="11">
    <source>
        <dbReference type="Proteomes" id="UP000234433"/>
    </source>
</evidence>
<evidence type="ECO:0000256" key="7">
    <source>
        <dbReference type="ARBA" id="ARBA00033409"/>
    </source>
</evidence>
<dbReference type="PANTHER" id="PTHR33991:SF1">
    <property type="entry name" value="DNA REPAIR PROTEIN RECO"/>
    <property type="match status" value="1"/>
</dbReference>
<dbReference type="Proteomes" id="UP000234433">
    <property type="component" value="Unassembled WGS sequence"/>
</dbReference>
<dbReference type="Gene3D" id="1.20.1440.120">
    <property type="entry name" value="Recombination protein O, C-terminal domain"/>
    <property type="match status" value="1"/>
</dbReference>
<protein>
    <recommendedName>
        <fullName evidence="3 8">DNA repair protein RecO</fullName>
    </recommendedName>
    <alternativeName>
        <fullName evidence="7 8">Recombination protein O</fullName>
    </alternativeName>
</protein>
<gene>
    <name evidence="8" type="primary">recO</name>
    <name evidence="10" type="ORF">BANT918_00123</name>
</gene>
<evidence type="ECO:0000256" key="4">
    <source>
        <dbReference type="ARBA" id="ARBA00022763"/>
    </source>
</evidence>
<organism evidence="10 11">
    <name type="scientific">Brevibacterium antiquum CNRZ 918</name>
    <dbReference type="NCBI Taxonomy" id="1255637"/>
    <lineage>
        <taxon>Bacteria</taxon>
        <taxon>Bacillati</taxon>
        <taxon>Actinomycetota</taxon>
        <taxon>Actinomycetes</taxon>
        <taxon>Micrococcales</taxon>
        <taxon>Brevibacteriaceae</taxon>
        <taxon>Brevibacterium</taxon>
    </lineage>
</organism>
<dbReference type="GO" id="GO:0043590">
    <property type="term" value="C:bacterial nucleoid"/>
    <property type="evidence" value="ECO:0007669"/>
    <property type="project" value="TreeGrafter"/>
</dbReference>
<dbReference type="Pfam" id="PF02565">
    <property type="entry name" value="RecO_C"/>
    <property type="match status" value="1"/>
</dbReference>
<feature type="domain" description="DNA replication/recombination mediator RecO N-terminal" evidence="9">
    <location>
        <begin position="18"/>
        <end position="94"/>
    </location>
</feature>
<dbReference type="SUPFAM" id="SSF50249">
    <property type="entry name" value="Nucleic acid-binding proteins"/>
    <property type="match status" value="1"/>
</dbReference>
<dbReference type="HAMAP" id="MF_00201">
    <property type="entry name" value="RecO"/>
    <property type="match status" value="1"/>
</dbReference>
<dbReference type="SUPFAM" id="SSF57863">
    <property type="entry name" value="ArfGap/RecO-like zinc finger"/>
    <property type="match status" value="1"/>
</dbReference>
<keyword evidence="4 8" id="KW-0227">DNA damage</keyword>
<dbReference type="GO" id="GO:0006310">
    <property type="term" value="P:DNA recombination"/>
    <property type="evidence" value="ECO:0007669"/>
    <property type="project" value="UniProtKB-UniRule"/>
</dbReference>
<dbReference type="EMBL" id="FXZD01000001">
    <property type="protein sequence ID" value="SMX63839.1"/>
    <property type="molecule type" value="Genomic_DNA"/>
</dbReference>
<dbReference type="InterPro" id="IPR037278">
    <property type="entry name" value="ARFGAP/RecO"/>
</dbReference>
<comment type="similarity">
    <text evidence="2 8">Belongs to the RecO family.</text>
</comment>
<evidence type="ECO:0000256" key="3">
    <source>
        <dbReference type="ARBA" id="ARBA00021310"/>
    </source>
</evidence>
<dbReference type="GO" id="GO:0006302">
    <property type="term" value="P:double-strand break repair"/>
    <property type="evidence" value="ECO:0007669"/>
    <property type="project" value="TreeGrafter"/>
</dbReference>
<comment type="function">
    <text evidence="1 8">Involved in DNA repair and RecF pathway recombination.</text>
</comment>
<dbReference type="NCBIfam" id="TIGR00613">
    <property type="entry name" value="reco"/>
    <property type="match status" value="1"/>
</dbReference>
<evidence type="ECO:0000256" key="8">
    <source>
        <dbReference type="HAMAP-Rule" id="MF_00201"/>
    </source>
</evidence>
<evidence type="ECO:0000313" key="10">
    <source>
        <dbReference type="EMBL" id="SMX63839.1"/>
    </source>
</evidence>
<dbReference type="InterPro" id="IPR012340">
    <property type="entry name" value="NA-bd_OB-fold"/>
</dbReference>
<reference evidence="10 11" key="1">
    <citation type="submission" date="2017-03" db="EMBL/GenBank/DDBJ databases">
        <authorList>
            <person name="Afonso C.L."/>
            <person name="Miller P.J."/>
            <person name="Scott M.A."/>
            <person name="Spackman E."/>
            <person name="Goraichik I."/>
            <person name="Dimitrov K.M."/>
            <person name="Suarez D.L."/>
            <person name="Swayne D.E."/>
        </authorList>
    </citation>
    <scope>NUCLEOTIDE SEQUENCE [LARGE SCALE GENOMIC DNA]</scope>
    <source>
        <strain evidence="10 11">CNRZ 918</strain>
    </source>
</reference>
<dbReference type="Pfam" id="PF11967">
    <property type="entry name" value="RecO_N"/>
    <property type="match status" value="1"/>
</dbReference>
<evidence type="ECO:0000259" key="9">
    <source>
        <dbReference type="Pfam" id="PF11967"/>
    </source>
</evidence>
<accession>A0A2H1HLP7</accession>
<keyword evidence="6 8" id="KW-0234">DNA repair</keyword>
<evidence type="ECO:0000256" key="6">
    <source>
        <dbReference type="ARBA" id="ARBA00023204"/>
    </source>
</evidence>
<dbReference type="InterPro" id="IPR003717">
    <property type="entry name" value="RecO"/>
</dbReference>
<dbReference type="PANTHER" id="PTHR33991">
    <property type="entry name" value="DNA REPAIR PROTEIN RECO"/>
    <property type="match status" value="1"/>
</dbReference>
<sequence length="257" mass="28164">MRRGCFLVALCDNGRVHNYRDEGIVLQGHKLGEADRIVTVLTRSHGLIRAVAKGIRRTKSRFGSRLEPFMLVDLQCHVGRSLDIVTQVELIEPFARGIGADYDAYSAASVMAETAARITEVEPQSRTHFLLLVSAIRSLCNGEHPPRLALDAYLLRAMSVAGWAPSLLDCAQCGRPGPHRAFSASLGGAVCTTCRPSGAALPDTDALEHMAALLSGDWQRAESSDLHDQIDGSKLVSDWVSWHLERNIRSLRVLESR</sequence>
<evidence type="ECO:0000256" key="5">
    <source>
        <dbReference type="ARBA" id="ARBA00023172"/>
    </source>
</evidence>
<dbReference type="InterPro" id="IPR042242">
    <property type="entry name" value="RecO_C"/>
</dbReference>
<keyword evidence="5 8" id="KW-0233">DNA recombination</keyword>
<name>A0A2H1HLP7_9MICO</name>
<evidence type="ECO:0000256" key="1">
    <source>
        <dbReference type="ARBA" id="ARBA00003065"/>
    </source>
</evidence>
<dbReference type="Gene3D" id="2.40.50.140">
    <property type="entry name" value="Nucleic acid-binding proteins"/>
    <property type="match status" value="1"/>
</dbReference>